<dbReference type="PANTHER" id="PTHR11183">
    <property type="entry name" value="GLYCOGENIN SUBFAMILY MEMBER"/>
    <property type="match status" value="1"/>
</dbReference>
<reference evidence="2 3" key="1">
    <citation type="submission" date="2024-10" db="EMBL/GenBank/DDBJ databases">
        <title>Updated reference genomes for cyclostephanoid diatoms.</title>
        <authorList>
            <person name="Roberts W.R."/>
            <person name="Alverson A.J."/>
        </authorList>
    </citation>
    <scope>NUCLEOTIDE SEQUENCE [LARGE SCALE GENOMIC DNA]</scope>
    <source>
        <strain evidence="2 3">AJA010-31</strain>
    </source>
</reference>
<name>A0ABD3P7Z0_9STRA</name>
<comment type="caution">
    <text evidence="2">The sequence shown here is derived from an EMBL/GenBank/DDBJ whole genome shotgun (WGS) entry which is preliminary data.</text>
</comment>
<keyword evidence="1" id="KW-0812">Transmembrane</keyword>
<keyword evidence="3" id="KW-1185">Reference proteome</keyword>
<feature type="transmembrane region" description="Helical" evidence="1">
    <location>
        <begin position="30"/>
        <end position="50"/>
    </location>
</feature>
<dbReference type="InterPro" id="IPR050587">
    <property type="entry name" value="GNT1/Glycosyltrans_8"/>
</dbReference>
<gene>
    <name evidence="2" type="ORF">ACHAWO_005032</name>
</gene>
<dbReference type="Proteomes" id="UP001530400">
    <property type="component" value="Unassembled WGS sequence"/>
</dbReference>
<keyword evidence="1" id="KW-0472">Membrane</keyword>
<proteinExistence type="predicted"/>
<evidence type="ECO:0000256" key="1">
    <source>
        <dbReference type="SAM" id="Phobius"/>
    </source>
</evidence>
<dbReference type="EMBL" id="JALLPJ020000734">
    <property type="protein sequence ID" value="KAL3784255.1"/>
    <property type="molecule type" value="Genomic_DNA"/>
</dbReference>
<accession>A0ABD3P7Z0</accession>
<organism evidence="2 3">
    <name type="scientific">Cyclotella atomus</name>
    <dbReference type="NCBI Taxonomy" id="382360"/>
    <lineage>
        <taxon>Eukaryota</taxon>
        <taxon>Sar</taxon>
        <taxon>Stramenopiles</taxon>
        <taxon>Ochrophyta</taxon>
        <taxon>Bacillariophyta</taxon>
        <taxon>Coscinodiscophyceae</taxon>
        <taxon>Thalassiosirophycidae</taxon>
        <taxon>Stephanodiscales</taxon>
        <taxon>Stephanodiscaceae</taxon>
        <taxon>Cyclotella</taxon>
    </lineage>
</organism>
<evidence type="ECO:0000313" key="2">
    <source>
        <dbReference type="EMBL" id="KAL3784255.1"/>
    </source>
</evidence>
<protein>
    <submittedName>
        <fullName evidence="2">Uncharacterized protein</fullName>
    </submittedName>
</protein>
<dbReference type="InterPro" id="IPR029044">
    <property type="entry name" value="Nucleotide-diphossugar_trans"/>
</dbReference>
<sequence length="512" mass="58032">MANPRRGHPVTVIATSQSATRRRKLPLSQIIVVFLFVTILICAISIQTIMRSIKMAGQPEVDLITPQSLSKSNQQVTVVDSKEPVVIAHAISLIKCSKSASVTGFLDAAAVLRHSIHKNSIHAKRNEGNRSRYSYQMYAIVHPSCAPHSAPLIKLGYRLLVKDHPVKKEDIKGEWLRNHIEGENCCGSAEFIKLYAYHITKHPIVVHWDMDVAVLQPLDDLYDAMLYPSTHPIGQAARNRIEKQHPEDPWPETVDAFVTRDITSAKPWEKVTAVQGGFLVARPDKAVFDKYIEFIKEGNYTHNPARGDGSGWSGLGYGGFQGAMAYQGVVAYYYDILRPNTAVELNVCRWNQVGADVIWRGPEHMEHHLQCRDFPRTTLADGQPDYASNTLCEDCRNTPIEFVKTIHYTACKKPWECKMAYPRNPRDKRQKYRLENLVNVTMCMDLVREWFELRKEFEDELLTSSGGKAKLAERNGAFESQYFLGYCSGEGNYVPMKPPPNDFDINSMYGIW</sequence>
<dbReference type="Gene3D" id="3.90.550.10">
    <property type="entry name" value="Spore Coat Polysaccharide Biosynthesis Protein SpsA, Chain A"/>
    <property type="match status" value="1"/>
</dbReference>
<dbReference type="AlphaFoldDB" id="A0ABD3P7Z0"/>
<keyword evidence="1" id="KW-1133">Transmembrane helix</keyword>
<evidence type="ECO:0000313" key="3">
    <source>
        <dbReference type="Proteomes" id="UP001530400"/>
    </source>
</evidence>